<dbReference type="Pfam" id="PF05553">
    <property type="entry name" value="DUF761"/>
    <property type="match status" value="1"/>
</dbReference>
<sequence length="164" mass="19326">MQQPQKLPRKRVPIFHKVSNLLRISIPFSKMRKPVIPNLIFLKKPRNLKRFMLLEQYNSYGFLKDYEFSPSSTPLIRCYKKPFKNGSYRDNVYSMFLCKCLGGLKADGGEVVDYALPLPVAVSHAEYLQPLDSGDDQEESVDQRAERFIEWFRQEMRMQRQESI</sequence>
<organism evidence="1 2">
    <name type="scientific">Manihot esculenta</name>
    <name type="common">Cassava</name>
    <name type="synonym">Jatropha manihot</name>
    <dbReference type="NCBI Taxonomy" id="3983"/>
    <lineage>
        <taxon>Eukaryota</taxon>
        <taxon>Viridiplantae</taxon>
        <taxon>Streptophyta</taxon>
        <taxon>Embryophyta</taxon>
        <taxon>Tracheophyta</taxon>
        <taxon>Spermatophyta</taxon>
        <taxon>Magnoliopsida</taxon>
        <taxon>eudicotyledons</taxon>
        <taxon>Gunneridae</taxon>
        <taxon>Pentapetalae</taxon>
        <taxon>rosids</taxon>
        <taxon>fabids</taxon>
        <taxon>Malpighiales</taxon>
        <taxon>Euphorbiaceae</taxon>
        <taxon>Crotonoideae</taxon>
        <taxon>Manihoteae</taxon>
        <taxon>Manihot</taxon>
    </lineage>
</organism>
<gene>
    <name evidence="1" type="ORF">MANES_14G104700v8</name>
</gene>
<protein>
    <submittedName>
        <fullName evidence="1">Uncharacterized protein</fullName>
    </submittedName>
</protein>
<dbReference type="OrthoDB" id="1936669at2759"/>
<name>A0A2C9UKI9_MANES</name>
<dbReference type="InterPro" id="IPR008480">
    <property type="entry name" value="DUF761_pln"/>
</dbReference>
<evidence type="ECO:0000313" key="1">
    <source>
        <dbReference type="EMBL" id="OAY31344.1"/>
    </source>
</evidence>
<keyword evidence="2" id="KW-1185">Reference proteome</keyword>
<dbReference type="OMA" id="FGCLKAQ"/>
<comment type="caution">
    <text evidence="1">The sequence shown here is derived from an EMBL/GenBank/DDBJ whole genome shotgun (WGS) entry which is preliminary data.</text>
</comment>
<dbReference type="Proteomes" id="UP000091857">
    <property type="component" value="Chromosome 14"/>
</dbReference>
<dbReference type="PANTHER" id="PTHR33265:SF10">
    <property type="entry name" value="OS01G0133200 PROTEIN"/>
    <property type="match status" value="1"/>
</dbReference>
<dbReference type="PANTHER" id="PTHR33265">
    <property type="entry name" value="AVR9/CF-9 RAPIDLY ELICITED PROTEIN-RELATED"/>
    <property type="match status" value="1"/>
</dbReference>
<accession>A0A2C9UKI9</accession>
<dbReference type="EMBL" id="CM004400">
    <property type="protein sequence ID" value="OAY31344.1"/>
    <property type="molecule type" value="Genomic_DNA"/>
</dbReference>
<evidence type="ECO:0000313" key="2">
    <source>
        <dbReference type="Proteomes" id="UP000091857"/>
    </source>
</evidence>
<dbReference type="Gramene" id="Manes.14G104700.1.v8.1">
    <property type="protein sequence ID" value="Manes.14G104700.1.v8.1.CDS.1"/>
    <property type="gene ID" value="Manes.14G104700.v8.1"/>
</dbReference>
<dbReference type="AlphaFoldDB" id="A0A2C9UKI9"/>
<proteinExistence type="predicted"/>
<reference evidence="2" key="1">
    <citation type="journal article" date="2016" name="Nat. Biotechnol.">
        <title>Sequencing wild and cultivated cassava and related species reveals extensive interspecific hybridization and genetic diversity.</title>
        <authorList>
            <person name="Bredeson J.V."/>
            <person name="Lyons J.B."/>
            <person name="Prochnik S.E."/>
            <person name="Wu G.A."/>
            <person name="Ha C.M."/>
            <person name="Edsinger-Gonzales E."/>
            <person name="Grimwood J."/>
            <person name="Schmutz J."/>
            <person name="Rabbi I.Y."/>
            <person name="Egesi C."/>
            <person name="Nauluvula P."/>
            <person name="Lebot V."/>
            <person name="Ndunguru J."/>
            <person name="Mkamilo G."/>
            <person name="Bart R.S."/>
            <person name="Setter T.L."/>
            <person name="Gleadow R.M."/>
            <person name="Kulakow P."/>
            <person name="Ferguson M.E."/>
            <person name="Rounsley S."/>
            <person name="Rokhsar D.S."/>
        </authorList>
    </citation>
    <scope>NUCLEOTIDE SEQUENCE [LARGE SCALE GENOMIC DNA]</scope>
    <source>
        <strain evidence="2">cv. AM560-2</strain>
    </source>
</reference>